<comment type="caution">
    <text evidence="2">The sequence shown here is derived from an EMBL/GenBank/DDBJ whole genome shotgun (WGS) entry which is preliminary data.</text>
</comment>
<dbReference type="EMBL" id="RHFK02000013">
    <property type="protein sequence ID" value="TWW65999.1"/>
    <property type="molecule type" value="Genomic_DNA"/>
</dbReference>
<name>A0A5C6NHA8_9TELE</name>
<feature type="compositionally biased region" description="Basic and acidic residues" evidence="1">
    <location>
        <begin position="425"/>
        <end position="440"/>
    </location>
</feature>
<feature type="region of interest" description="Disordered" evidence="1">
    <location>
        <begin position="410"/>
        <end position="453"/>
    </location>
</feature>
<feature type="region of interest" description="Disordered" evidence="1">
    <location>
        <begin position="42"/>
        <end position="91"/>
    </location>
</feature>
<feature type="region of interest" description="Disordered" evidence="1">
    <location>
        <begin position="524"/>
        <end position="549"/>
    </location>
</feature>
<evidence type="ECO:0000256" key="1">
    <source>
        <dbReference type="SAM" id="MobiDB-lite"/>
    </source>
</evidence>
<feature type="compositionally biased region" description="Basic and acidic residues" evidence="1">
    <location>
        <begin position="46"/>
        <end position="58"/>
    </location>
</feature>
<accession>A0A5C6NHA8</accession>
<evidence type="ECO:0000313" key="2">
    <source>
        <dbReference type="EMBL" id="TWW65999.1"/>
    </source>
</evidence>
<gene>
    <name evidence="2" type="ORF">D4764_20G0000310</name>
</gene>
<dbReference type="Proteomes" id="UP000324091">
    <property type="component" value="Chromosome 20"/>
</dbReference>
<reference evidence="2 3" key="1">
    <citation type="submission" date="2019-04" db="EMBL/GenBank/DDBJ databases">
        <title>Chromosome genome assembly for Takifugu flavidus.</title>
        <authorList>
            <person name="Xiao S."/>
        </authorList>
    </citation>
    <scope>NUCLEOTIDE SEQUENCE [LARGE SCALE GENOMIC DNA]</scope>
    <source>
        <strain evidence="2">HTHZ2018</strain>
        <tissue evidence="2">Muscle</tissue>
    </source>
</reference>
<feature type="region of interest" description="Disordered" evidence="1">
    <location>
        <begin position="228"/>
        <end position="251"/>
    </location>
</feature>
<proteinExistence type="predicted"/>
<feature type="compositionally biased region" description="Polar residues" evidence="1">
    <location>
        <begin position="410"/>
        <end position="424"/>
    </location>
</feature>
<sequence length="549" mass="61381">MEVQTDSLMANERVGLDPSTVHLLSVQMSVSELQVSHRFVPGSSGRYERAPSRCDRTDAQGGRGKPTGDIRKSARTGSVVASIPARTDSSGPRLEMNLYRNFGNLMEAWVTEEGQCSYSELLGDNGEAASSPPTNPRSESVDSGVEMASATSSSVSMDNAELDGFTPERASEPSRLSCPSPPNPFSPGLPPGGARDHSALLHQRVEAALERSHSKHLNNKPECLTAAETHGRHSRAHLRHHAESMRGQRSERPDLRRMFHPSEPMRLTRHRWSSVTSDTLTFQRKLEFRGDTPGLEKKASGAYGGLCFDWRCDTAYEARHYARRPSFMHRIINQSAQVTRRPRDLSEEGANGLSPGLCYLEHVCQMLEEFADQQRHKRALQRGRSGLQEHQEVEVSQEEAAVKALLQASDSCQTDSGAADSTGQRLEDQSQERSPAERRLQRPPHRYFRQRSASDANVATLHLRMKDAGCRGQHLSTDDLLMETDKDLEKQGADVEKRDTLSRSWKSKIRSLTRNFSVLRDVKRQQMQPAEGKQGLRLSQLFRRKTKPA</sequence>
<feature type="region of interest" description="Disordered" evidence="1">
    <location>
        <begin position="121"/>
        <end position="196"/>
    </location>
</feature>
<evidence type="ECO:0000313" key="3">
    <source>
        <dbReference type="Proteomes" id="UP000324091"/>
    </source>
</evidence>
<dbReference type="AlphaFoldDB" id="A0A5C6NHA8"/>
<keyword evidence="3" id="KW-1185">Reference proteome</keyword>
<feature type="compositionally biased region" description="Pro residues" evidence="1">
    <location>
        <begin position="179"/>
        <end position="190"/>
    </location>
</feature>
<organism evidence="2 3">
    <name type="scientific">Takifugu flavidus</name>
    <name type="common">sansaifugu</name>
    <dbReference type="NCBI Taxonomy" id="433684"/>
    <lineage>
        <taxon>Eukaryota</taxon>
        <taxon>Metazoa</taxon>
        <taxon>Chordata</taxon>
        <taxon>Craniata</taxon>
        <taxon>Vertebrata</taxon>
        <taxon>Euteleostomi</taxon>
        <taxon>Actinopterygii</taxon>
        <taxon>Neopterygii</taxon>
        <taxon>Teleostei</taxon>
        <taxon>Neoteleostei</taxon>
        <taxon>Acanthomorphata</taxon>
        <taxon>Eupercaria</taxon>
        <taxon>Tetraodontiformes</taxon>
        <taxon>Tetradontoidea</taxon>
        <taxon>Tetraodontidae</taxon>
        <taxon>Takifugu</taxon>
    </lineage>
</organism>
<protein>
    <submittedName>
        <fullName evidence="2">Uncharacterized protein</fullName>
    </submittedName>
</protein>
<feature type="compositionally biased region" description="Basic and acidic residues" evidence="1">
    <location>
        <begin position="241"/>
        <end position="251"/>
    </location>
</feature>